<dbReference type="EMBL" id="ATLV01027146">
    <property type="status" value="NOT_ANNOTATED_CDS"/>
    <property type="molecule type" value="Genomic_DNA"/>
</dbReference>
<reference evidence="2 4" key="1">
    <citation type="journal article" date="2014" name="BMC Genomics">
        <title>Genome sequence of Anopheles sinensis provides insight into genetics basis of mosquito competence for malaria parasites.</title>
        <authorList>
            <person name="Zhou D."/>
            <person name="Zhang D."/>
            <person name="Ding G."/>
            <person name="Shi L."/>
            <person name="Hou Q."/>
            <person name="Ye Y."/>
            <person name="Xu Y."/>
            <person name="Zhou H."/>
            <person name="Xiong C."/>
            <person name="Li S."/>
            <person name="Yu J."/>
            <person name="Hong S."/>
            <person name="Yu X."/>
            <person name="Zou P."/>
            <person name="Chen C."/>
            <person name="Chang X."/>
            <person name="Wang W."/>
            <person name="Lv Y."/>
            <person name="Sun Y."/>
            <person name="Ma L."/>
            <person name="Shen B."/>
            <person name="Zhu C."/>
        </authorList>
    </citation>
    <scope>NUCLEOTIDE SEQUENCE [LARGE SCALE GENOMIC DNA]</scope>
</reference>
<dbReference type="AlphaFoldDB" id="A0A084WUV0"/>
<proteinExistence type="predicted"/>
<evidence type="ECO:0000256" key="1">
    <source>
        <dbReference type="SAM" id="MobiDB-lite"/>
    </source>
</evidence>
<dbReference type="EnsemblMetazoa" id="ASIC022246-RA">
    <property type="protein sequence ID" value="ASIC022246-PA"/>
    <property type="gene ID" value="ASIC022246"/>
</dbReference>
<protein>
    <submittedName>
        <fullName evidence="2 3">Uncharacterized protein</fullName>
    </submittedName>
</protein>
<sequence>MSVRWEAPGFAPRRRSAPEDECEIAMLPDAVAAAAGANEGDGDHSRSRNDTNLVRTASGGRRCPVAMVDAELSDDGQEAEDDSDGIVVLDEASERLLGRWNGSPKESAELTAWDQITLG</sequence>
<dbReference type="OMA" id="APEDECE"/>
<accession>A0A084WUV0</accession>
<feature type="region of interest" description="Disordered" evidence="1">
    <location>
        <begin position="1"/>
        <end position="20"/>
    </location>
</feature>
<evidence type="ECO:0000313" key="4">
    <source>
        <dbReference type="Proteomes" id="UP000030765"/>
    </source>
</evidence>
<keyword evidence="4" id="KW-1185">Reference proteome</keyword>
<gene>
    <name evidence="2" type="ORF">ZHAS_00022246</name>
</gene>
<dbReference type="OrthoDB" id="3936150at2759"/>
<evidence type="ECO:0000313" key="3">
    <source>
        <dbReference type="EnsemblMetazoa" id="ASIC022246-PA"/>
    </source>
</evidence>
<organism evidence="2">
    <name type="scientific">Anopheles sinensis</name>
    <name type="common">Mosquito</name>
    <dbReference type="NCBI Taxonomy" id="74873"/>
    <lineage>
        <taxon>Eukaryota</taxon>
        <taxon>Metazoa</taxon>
        <taxon>Ecdysozoa</taxon>
        <taxon>Arthropoda</taxon>
        <taxon>Hexapoda</taxon>
        <taxon>Insecta</taxon>
        <taxon>Pterygota</taxon>
        <taxon>Neoptera</taxon>
        <taxon>Endopterygota</taxon>
        <taxon>Diptera</taxon>
        <taxon>Nematocera</taxon>
        <taxon>Culicoidea</taxon>
        <taxon>Culicidae</taxon>
        <taxon>Anophelinae</taxon>
        <taxon>Anopheles</taxon>
    </lineage>
</organism>
<name>A0A084WUV0_ANOSI</name>
<evidence type="ECO:0000313" key="2">
    <source>
        <dbReference type="EMBL" id="KFB53994.1"/>
    </source>
</evidence>
<reference evidence="3" key="2">
    <citation type="submission" date="2020-05" db="UniProtKB">
        <authorList>
            <consortium name="EnsemblMetazoa"/>
        </authorList>
    </citation>
    <scope>IDENTIFICATION</scope>
</reference>
<dbReference type="VEuPathDB" id="VectorBase:ASIC022246"/>
<feature type="region of interest" description="Disordered" evidence="1">
    <location>
        <begin position="33"/>
        <end position="60"/>
    </location>
</feature>
<dbReference type="Proteomes" id="UP000030765">
    <property type="component" value="Unassembled WGS sequence"/>
</dbReference>
<dbReference type="EMBL" id="KE525423">
    <property type="protein sequence ID" value="KFB53994.1"/>
    <property type="molecule type" value="Genomic_DNA"/>
</dbReference>
<dbReference type="VEuPathDB" id="VectorBase:ASIS010701"/>